<organism evidence="1 2">
    <name type="scientific">Streptosporangium jomthongense</name>
    <dbReference type="NCBI Taxonomy" id="1193683"/>
    <lineage>
        <taxon>Bacteria</taxon>
        <taxon>Bacillati</taxon>
        <taxon>Actinomycetota</taxon>
        <taxon>Actinomycetes</taxon>
        <taxon>Streptosporangiales</taxon>
        <taxon>Streptosporangiaceae</taxon>
        <taxon>Streptosporangium</taxon>
    </lineage>
</organism>
<evidence type="ECO:0000313" key="2">
    <source>
        <dbReference type="Proteomes" id="UP001595698"/>
    </source>
</evidence>
<proteinExistence type="predicted"/>
<dbReference type="EMBL" id="JBHSBC010000023">
    <property type="protein sequence ID" value="MFC3983209.1"/>
    <property type="molecule type" value="Genomic_DNA"/>
</dbReference>
<dbReference type="Proteomes" id="UP001595698">
    <property type="component" value="Unassembled WGS sequence"/>
</dbReference>
<protein>
    <submittedName>
        <fullName evidence="1">Uncharacterized protein</fullName>
    </submittedName>
</protein>
<sequence>MTVLVRVASDWQLRITLDEPEESYTMPELGSRVDVVLAPNGVPFVRHVGERLVRVIERFDAEAYDQCMEAEFVFDTGSVVAWSFGGDLHLVGR</sequence>
<evidence type="ECO:0000313" key="1">
    <source>
        <dbReference type="EMBL" id="MFC3983209.1"/>
    </source>
</evidence>
<gene>
    <name evidence="1" type="ORF">ACFOYY_23965</name>
</gene>
<comment type="caution">
    <text evidence="1">The sequence shown here is derived from an EMBL/GenBank/DDBJ whole genome shotgun (WGS) entry which is preliminary data.</text>
</comment>
<accession>A0ABV8F5U8</accession>
<keyword evidence="2" id="KW-1185">Reference proteome</keyword>
<reference evidence="2" key="1">
    <citation type="journal article" date="2019" name="Int. J. Syst. Evol. Microbiol.">
        <title>The Global Catalogue of Microorganisms (GCM) 10K type strain sequencing project: providing services to taxonomists for standard genome sequencing and annotation.</title>
        <authorList>
            <consortium name="The Broad Institute Genomics Platform"/>
            <consortium name="The Broad Institute Genome Sequencing Center for Infectious Disease"/>
            <person name="Wu L."/>
            <person name="Ma J."/>
        </authorList>
    </citation>
    <scope>NUCLEOTIDE SEQUENCE [LARGE SCALE GENOMIC DNA]</scope>
    <source>
        <strain evidence="2">TBRC 7912</strain>
    </source>
</reference>
<name>A0ABV8F5U8_9ACTN</name>
<dbReference type="RefSeq" id="WP_386192196.1">
    <property type="nucleotide sequence ID" value="NZ_JBHSBC010000023.1"/>
</dbReference>